<dbReference type="EMBL" id="ODYU01001232">
    <property type="protein sequence ID" value="SOQ37164.1"/>
    <property type="molecule type" value="Genomic_DNA"/>
</dbReference>
<proteinExistence type="predicted"/>
<evidence type="ECO:0000313" key="1">
    <source>
        <dbReference type="EMBL" id="SOQ37164.1"/>
    </source>
</evidence>
<gene>
    <name evidence="1" type="ORF">SFRICE_010145</name>
</gene>
<name>A0A2H1VAA8_SPOFR</name>
<organism evidence="1">
    <name type="scientific">Spodoptera frugiperda</name>
    <name type="common">Fall armyworm</name>
    <dbReference type="NCBI Taxonomy" id="7108"/>
    <lineage>
        <taxon>Eukaryota</taxon>
        <taxon>Metazoa</taxon>
        <taxon>Ecdysozoa</taxon>
        <taxon>Arthropoda</taxon>
        <taxon>Hexapoda</taxon>
        <taxon>Insecta</taxon>
        <taxon>Pterygota</taxon>
        <taxon>Neoptera</taxon>
        <taxon>Endopterygota</taxon>
        <taxon>Lepidoptera</taxon>
        <taxon>Glossata</taxon>
        <taxon>Ditrysia</taxon>
        <taxon>Noctuoidea</taxon>
        <taxon>Noctuidae</taxon>
        <taxon>Amphipyrinae</taxon>
        <taxon>Spodoptera</taxon>
    </lineage>
</organism>
<accession>A0A2H1VAA8</accession>
<reference evidence="1" key="1">
    <citation type="submission" date="2016-07" db="EMBL/GenBank/DDBJ databases">
        <authorList>
            <person name="Bretaudeau A."/>
        </authorList>
    </citation>
    <scope>NUCLEOTIDE SEQUENCE</scope>
    <source>
        <strain evidence="1">Rice</strain>
        <tissue evidence="1">Whole body</tissue>
    </source>
</reference>
<protein>
    <submittedName>
        <fullName evidence="1">SFRICE_010145</fullName>
    </submittedName>
</protein>
<sequence length="146" mass="15832">MGGGDCSPSVHTRHYLPEPLELRMDATSRLFSPEGVGRGAHYGNVTIQCTPAFHHLCYKSHGRKSSNDFSEGEARESLKLLLTKNYPVPTPAFGARAPVNPLGSPQLQSLTANRNLLKANPPLTSVTGDPHDVQCVNGGKIREQYP</sequence>
<dbReference type="AlphaFoldDB" id="A0A2H1VAA8"/>